<reference evidence="1 2" key="1">
    <citation type="journal article" date="2021" name="Front. Genet.">
        <title>Chromosome-Level Genome Assembly Reveals Significant Gene Expansion in the Toll and IMD Signaling Pathways of Dendrolimus kikuchii.</title>
        <authorList>
            <person name="Zhou J."/>
            <person name="Wu P."/>
            <person name="Xiong Z."/>
            <person name="Liu N."/>
            <person name="Zhao N."/>
            <person name="Ji M."/>
            <person name="Qiu Y."/>
            <person name="Yang B."/>
        </authorList>
    </citation>
    <scope>NUCLEOTIDE SEQUENCE [LARGE SCALE GENOMIC DNA]</scope>
    <source>
        <strain evidence="1">Ann1</strain>
    </source>
</reference>
<keyword evidence="2" id="KW-1185">Reference proteome</keyword>
<protein>
    <submittedName>
        <fullName evidence="1">Uncharacterized protein</fullName>
    </submittedName>
</protein>
<evidence type="ECO:0000313" key="1">
    <source>
        <dbReference type="EMBL" id="KAJ0179326.1"/>
    </source>
</evidence>
<comment type="caution">
    <text evidence="1">The sequence shown here is derived from an EMBL/GenBank/DDBJ whole genome shotgun (WGS) entry which is preliminary data.</text>
</comment>
<sequence length="228" mass="24285">MYQWWLRPECGGGLLFRASSNDCLLVMKAFSRGRAMVSGNAAHPAPLACAFYARGAACRSAVQLRTGAGERTRAAVRCAARPTNCSALRRARASVCNSLPLHQCVLGVPRMAIRQHILVVAARASAWARAGRRRPSGYFGMHIACSAARTRRSAAPHLPLEIVRSGTATIGSILPQGQVSAAPTPPTPPVLQRPSPRALRSSAHSLKRLTSHACPLAIAQNSSIKNLL</sequence>
<dbReference type="Proteomes" id="UP000824533">
    <property type="component" value="Linkage Group LG08"/>
</dbReference>
<gene>
    <name evidence="1" type="ORF">K1T71_005038</name>
</gene>
<dbReference type="EMBL" id="CM034394">
    <property type="protein sequence ID" value="KAJ0179326.1"/>
    <property type="molecule type" value="Genomic_DNA"/>
</dbReference>
<proteinExistence type="predicted"/>
<name>A0ACC1D5V2_9NEOP</name>
<accession>A0ACC1D5V2</accession>
<evidence type="ECO:0000313" key="2">
    <source>
        <dbReference type="Proteomes" id="UP000824533"/>
    </source>
</evidence>
<organism evidence="1 2">
    <name type="scientific">Dendrolimus kikuchii</name>
    <dbReference type="NCBI Taxonomy" id="765133"/>
    <lineage>
        <taxon>Eukaryota</taxon>
        <taxon>Metazoa</taxon>
        <taxon>Ecdysozoa</taxon>
        <taxon>Arthropoda</taxon>
        <taxon>Hexapoda</taxon>
        <taxon>Insecta</taxon>
        <taxon>Pterygota</taxon>
        <taxon>Neoptera</taxon>
        <taxon>Endopterygota</taxon>
        <taxon>Lepidoptera</taxon>
        <taxon>Glossata</taxon>
        <taxon>Ditrysia</taxon>
        <taxon>Bombycoidea</taxon>
        <taxon>Lasiocampidae</taxon>
        <taxon>Dendrolimus</taxon>
    </lineage>
</organism>